<comment type="caution">
    <text evidence="2">The sequence shown here is derived from an EMBL/GenBank/DDBJ whole genome shotgun (WGS) entry which is preliminary data.</text>
</comment>
<keyword evidence="3" id="KW-1185">Reference proteome</keyword>
<evidence type="ECO:0000313" key="3">
    <source>
        <dbReference type="Proteomes" id="UP001596220"/>
    </source>
</evidence>
<reference evidence="3" key="1">
    <citation type="journal article" date="2019" name="Int. J. Syst. Evol. Microbiol.">
        <title>The Global Catalogue of Microorganisms (GCM) 10K type strain sequencing project: providing services to taxonomists for standard genome sequencing and annotation.</title>
        <authorList>
            <consortium name="The Broad Institute Genomics Platform"/>
            <consortium name="The Broad Institute Genome Sequencing Center for Infectious Disease"/>
            <person name="Wu L."/>
            <person name="Ma J."/>
        </authorList>
    </citation>
    <scope>NUCLEOTIDE SEQUENCE [LARGE SCALE GENOMIC DNA]</scope>
    <source>
        <strain evidence="3">CGMCC 4.7246</strain>
    </source>
</reference>
<feature type="compositionally biased region" description="Pro residues" evidence="1">
    <location>
        <begin position="11"/>
        <end position="29"/>
    </location>
</feature>
<gene>
    <name evidence="2" type="ORF">ACFP3R_12925</name>
</gene>
<protein>
    <submittedName>
        <fullName evidence="2">Rv3235 family protein</fullName>
    </submittedName>
</protein>
<dbReference type="InterPro" id="IPR045596">
    <property type="entry name" value="DUF6459"/>
</dbReference>
<evidence type="ECO:0000256" key="1">
    <source>
        <dbReference type="SAM" id="MobiDB-lite"/>
    </source>
</evidence>
<dbReference type="RefSeq" id="WP_380635856.1">
    <property type="nucleotide sequence ID" value="NZ_JBHSQO010000011.1"/>
</dbReference>
<organism evidence="2 3">
    <name type="scientific">Saccharothrix lopnurensis</name>
    <dbReference type="NCBI Taxonomy" id="1670621"/>
    <lineage>
        <taxon>Bacteria</taxon>
        <taxon>Bacillati</taxon>
        <taxon>Actinomycetota</taxon>
        <taxon>Actinomycetes</taxon>
        <taxon>Pseudonocardiales</taxon>
        <taxon>Pseudonocardiaceae</taxon>
        <taxon>Saccharothrix</taxon>
    </lineage>
</organism>
<name>A0ABW1P590_9PSEU</name>
<accession>A0ABW1P590</accession>
<sequence length="127" mass="13664">MPPQLRTLPPSWGPSAPPPAPAAPTPPAARPTTLDARHFLIPALEALCGRRPASQLAKTFAPPAVSALAGAVTKGRTRLGRYRLCRVSSDAAELAGTLHMPTRTRAFAARVERQGDRWRCTEFHLLP</sequence>
<dbReference type="Proteomes" id="UP001596220">
    <property type="component" value="Unassembled WGS sequence"/>
</dbReference>
<dbReference type="Pfam" id="PF20060">
    <property type="entry name" value="DUF6459"/>
    <property type="match status" value="1"/>
</dbReference>
<dbReference type="EMBL" id="JBHSQO010000011">
    <property type="protein sequence ID" value="MFC6090179.1"/>
    <property type="molecule type" value="Genomic_DNA"/>
</dbReference>
<evidence type="ECO:0000313" key="2">
    <source>
        <dbReference type="EMBL" id="MFC6090179.1"/>
    </source>
</evidence>
<feature type="region of interest" description="Disordered" evidence="1">
    <location>
        <begin position="1"/>
        <end position="31"/>
    </location>
</feature>
<proteinExistence type="predicted"/>